<organism evidence="2">
    <name type="scientific">Oryza punctata</name>
    <name type="common">Red rice</name>
    <dbReference type="NCBI Taxonomy" id="4537"/>
    <lineage>
        <taxon>Eukaryota</taxon>
        <taxon>Viridiplantae</taxon>
        <taxon>Streptophyta</taxon>
        <taxon>Embryophyta</taxon>
        <taxon>Tracheophyta</taxon>
        <taxon>Spermatophyta</taxon>
        <taxon>Magnoliopsida</taxon>
        <taxon>Liliopsida</taxon>
        <taxon>Poales</taxon>
        <taxon>Poaceae</taxon>
        <taxon>BOP clade</taxon>
        <taxon>Oryzoideae</taxon>
        <taxon>Oryzeae</taxon>
        <taxon>Oryzinae</taxon>
        <taxon>Oryza</taxon>
    </lineage>
</organism>
<sequence>MKREGRCREGGHRLHRRCVQPQPKEVGETGVEGSAAGAGESCPSRRRAHPFLRLLFSSSEVGKGFGVERSSWTDPAPSL</sequence>
<evidence type="ECO:0000256" key="1">
    <source>
        <dbReference type="SAM" id="MobiDB-lite"/>
    </source>
</evidence>
<accession>A0A0E0MDP9</accession>
<dbReference type="AlphaFoldDB" id="A0A0E0MDP9"/>
<dbReference type="Proteomes" id="UP000026962">
    <property type="component" value="Chromosome 11"/>
</dbReference>
<dbReference type="EnsemblPlants" id="OPUNC11G06270.1">
    <property type="protein sequence ID" value="OPUNC11G06270.1"/>
    <property type="gene ID" value="OPUNC11G06270"/>
</dbReference>
<evidence type="ECO:0000313" key="2">
    <source>
        <dbReference type="EnsemblPlants" id="OPUNC11G06270.1"/>
    </source>
</evidence>
<reference evidence="2" key="2">
    <citation type="submission" date="2018-05" db="EMBL/GenBank/DDBJ databases">
        <title>OpunRS2 (Oryza punctata Reference Sequence Version 2).</title>
        <authorList>
            <person name="Zhang J."/>
            <person name="Kudrna D."/>
            <person name="Lee S."/>
            <person name="Talag J."/>
            <person name="Welchert J."/>
            <person name="Wing R.A."/>
        </authorList>
    </citation>
    <scope>NUCLEOTIDE SEQUENCE [LARGE SCALE GENOMIC DNA]</scope>
</reference>
<feature type="region of interest" description="Disordered" evidence="1">
    <location>
        <begin position="1"/>
        <end position="44"/>
    </location>
</feature>
<name>A0A0E0MDP9_ORYPU</name>
<dbReference type="HOGENOM" id="CLU_2610195_0_0_1"/>
<feature type="compositionally biased region" description="Low complexity" evidence="1">
    <location>
        <begin position="28"/>
        <end position="41"/>
    </location>
</feature>
<protein>
    <submittedName>
        <fullName evidence="2">Uncharacterized protein</fullName>
    </submittedName>
</protein>
<evidence type="ECO:0000313" key="3">
    <source>
        <dbReference type="Proteomes" id="UP000026962"/>
    </source>
</evidence>
<dbReference type="Gramene" id="OPUNC11G06270.1">
    <property type="protein sequence ID" value="OPUNC11G06270.1"/>
    <property type="gene ID" value="OPUNC11G06270"/>
</dbReference>
<keyword evidence="3" id="KW-1185">Reference proteome</keyword>
<proteinExistence type="predicted"/>
<reference evidence="2" key="1">
    <citation type="submission" date="2015-04" db="UniProtKB">
        <authorList>
            <consortium name="EnsemblPlants"/>
        </authorList>
    </citation>
    <scope>IDENTIFICATION</scope>
</reference>
<feature type="compositionally biased region" description="Basic and acidic residues" evidence="1">
    <location>
        <begin position="1"/>
        <end position="12"/>
    </location>
</feature>